<accession>A0A0P8DAE9</accession>
<reference evidence="1 2" key="1">
    <citation type="submission" date="2015-09" db="EMBL/GenBank/DDBJ databases">
        <title>Identification and resolution of microdiversity through metagenomic sequencing of parallel consortia.</title>
        <authorList>
            <person name="Nelson W.C."/>
            <person name="Romine M.F."/>
            <person name="Lindemann S.R."/>
        </authorList>
    </citation>
    <scope>NUCLEOTIDE SEQUENCE [LARGE SCALE GENOMIC DNA]</scope>
    <source>
        <strain evidence="1">Ana</strain>
    </source>
</reference>
<dbReference type="Proteomes" id="UP000050465">
    <property type="component" value="Unassembled WGS sequence"/>
</dbReference>
<dbReference type="InterPro" id="IPR058292">
    <property type="entry name" value="DUF7986"/>
</dbReference>
<proteinExistence type="predicted"/>
<dbReference type="Pfam" id="PF25948">
    <property type="entry name" value="DUF7986"/>
    <property type="match status" value="1"/>
</dbReference>
<name>A0A0P8DAE9_9CYAN</name>
<protein>
    <submittedName>
        <fullName evidence="1">Uncharacterized protein</fullName>
    </submittedName>
</protein>
<dbReference type="EMBL" id="LJZR01000039">
    <property type="protein sequence ID" value="KPQ33060.1"/>
    <property type="molecule type" value="Genomic_DNA"/>
</dbReference>
<organism evidence="1 2">
    <name type="scientific">Phormidesmis priestleyi Ana</name>
    <dbReference type="NCBI Taxonomy" id="1666911"/>
    <lineage>
        <taxon>Bacteria</taxon>
        <taxon>Bacillati</taxon>
        <taxon>Cyanobacteriota</taxon>
        <taxon>Cyanophyceae</taxon>
        <taxon>Leptolyngbyales</taxon>
        <taxon>Leptolyngbyaceae</taxon>
        <taxon>Phormidesmis</taxon>
    </lineage>
</organism>
<evidence type="ECO:0000313" key="1">
    <source>
        <dbReference type="EMBL" id="KPQ33060.1"/>
    </source>
</evidence>
<gene>
    <name evidence="1" type="ORF">HLUCCA11_19655</name>
</gene>
<comment type="caution">
    <text evidence="1">The sequence shown here is derived from an EMBL/GenBank/DDBJ whole genome shotgun (WGS) entry which is preliminary data.</text>
</comment>
<sequence>MFRLSRQPEKKSPFYKHYTQLRDLGKRLSEEIPQAYGLEKAIPEITRVLGIRQGKNIVMESDEELNFIMDFLFHEYEENGQTLLERYREDHPDADSLIIEYLDAGKNSYTSLFKVIATQPEEMSLTLSDLLNPSNETLTVLNINLSKTAKPGYVIFTRLLPYTQFNGFSGMFAVFEPVGDRALLKRYKVMKKRVKSNRESVQRFVACFKIQRVIGMESRTV</sequence>
<dbReference type="AlphaFoldDB" id="A0A0P8DAE9"/>
<evidence type="ECO:0000313" key="2">
    <source>
        <dbReference type="Proteomes" id="UP000050465"/>
    </source>
</evidence>